<evidence type="ECO:0000256" key="9">
    <source>
        <dbReference type="ARBA" id="ARBA00023242"/>
    </source>
</evidence>
<dbReference type="Pfam" id="PF00505">
    <property type="entry name" value="HMG_box"/>
    <property type="match status" value="1"/>
</dbReference>
<dbReference type="InterPro" id="IPR009071">
    <property type="entry name" value="HMG_box_dom"/>
</dbReference>
<keyword evidence="4" id="KW-0832">Ubl conjugation</keyword>
<dbReference type="GO" id="GO:0000981">
    <property type="term" value="F:DNA-binding transcription factor activity, RNA polymerase II-specific"/>
    <property type="evidence" value="ECO:0007669"/>
    <property type="project" value="TreeGrafter"/>
</dbReference>
<dbReference type="PROSITE" id="PS50118">
    <property type="entry name" value="HMG_BOX_2"/>
    <property type="match status" value="1"/>
</dbReference>
<evidence type="ECO:0000256" key="10">
    <source>
        <dbReference type="PROSITE-ProRule" id="PRU00267"/>
    </source>
</evidence>
<proteinExistence type="predicted"/>
<dbReference type="GO" id="GO:0048709">
    <property type="term" value="P:oligodendrocyte differentiation"/>
    <property type="evidence" value="ECO:0007669"/>
    <property type="project" value="TreeGrafter"/>
</dbReference>
<feature type="domain" description="HMG box" evidence="12">
    <location>
        <begin position="79"/>
        <end position="147"/>
    </location>
</feature>
<keyword evidence="3" id="KW-0221">Differentiation</keyword>
<comment type="caution">
    <text evidence="13">The sequence shown here is derived from an EMBL/GenBank/DDBJ whole genome shotgun (WGS) entry which is preliminary data.</text>
</comment>
<dbReference type="GO" id="GO:0002062">
    <property type="term" value="P:chondrocyte differentiation"/>
    <property type="evidence" value="ECO:0007669"/>
    <property type="project" value="TreeGrafter"/>
</dbReference>
<feature type="region of interest" description="Disordered" evidence="11">
    <location>
        <begin position="392"/>
        <end position="430"/>
    </location>
</feature>
<feature type="DNA-binding region" description="HMG box" evidence="10">
    <location>
        <begin position="79"/>
        <end position="147"/>
    </location>
</feature>
<evidence type="ECO:0000256" key="1">
    <source>
        <dbReference type="ARBA" id="ARBA00004123"/>
    </source>
</evidence>
<dbReference type="Pfam" id="PF12444">
    <property type="entry name" value="Sox_N"/>
    <property type="match status" value="1"/>
</dbReference>
<feature type="compositionally biased region" description="Polar residues" evidence="11">
    <location>
        <begin position="336"/>
        <end position="355"/>
    </location>
</feature>
<dbReference type="InterPro" id="IPR036910">
    <property type="entry name" value="HMG_box_dom_sf"/>
</dbReference>
<dbReference type="GO" id="GO:0000978">
    <property type="term" value="F:RNA polymerase II cis-regulatory region sequence-specific DNA binding"/>
    <property type="evidence" value="ECO:0007669"/>
    <property type="project" value="TreeGrafter"/>
</dbReference>
<keyword evidence="14" id="KW-1185">Reference proteome</keyword>
<dbReference type="PANTHER" id="PTHR45803:SF1">
    <property type="entry name" value="TRANSCRIPTION FACTOR SOX-9"/>
    <property type="match status" value="1"/>
</dbReference>
<sequence>MNLLDPYLKMTEEQEKYTENTRPSENGLLGVDAEFKKEEDDKFPACIRDAVSQVLKGYDWTLVPMPVRVNGSSKNKPHVKRPMNAFMVWAQAARRKLADQYPHLHNAELSKTLGKLWRLLNEGEKRPFVEEAERLRVQHKKDHPDYKYQPRRRKSVKNGQSDAEDGSEQTHISPTAIFKALQQADSPASSMGEVHSPGELSGSQGPPTPPTTPKTDMSSGKMDLKREGGDVISHIETFDVNEFDQYLPPNGHPAIPGSVTPITYTGSYSISGGGGGGGGGGPGSPQNTAWLAKTQTQHSLAAVSSSERTQIKTEQLSPSHYTEQQSSPQHAAFSPFNLQHYSPPASTYTSSRAQQYDYSEHQGGAGTASYYSHAAAGQSSGLYSTFSYMSGSSQRPMYTPIADNAGVPSVPQTGPQHWDPAPVYTQLTRP</sequence>
<dbReference type="AlphaFoldDB" id="A0AAN8BA04"/>
<dbReference type="GO" id="GO:0032332">
    <property type="term" value="P:positive regulation of chondrocyte differentiation"/>
    <property type="evidence" value="ECO:0007669"/>
    <property type="project" value="TreeGrafter"/>
</dbReference>
<evidence type="ECO:0000256" key="7">
    <source>
        <dbReference type="ARBA" id="ARBA00023159"/>
    </source>
</evidence>
<protein>
    <recommendedName>
        <fullName evidence="12">HMG box domain-containing protein</fullName>
    </recommendedName>
</protein>
<evidence type="ECO:0000256" key="3">
    <source>
        <dbReference type="ARBA" id="ARBA00022782"/>
    </source>
</evidence>
<evidence type="ECO:0000256" key="6">
    <source>
        <dbReference type="ARBA" id="ARBA00023125"/>
    </source>
</evidence>
<evidence type="ECO:0000313" key="13">
    <source>
        <dbReference type="EMBL" id="KAK5880832.1"/>
    </source>
</evidence>
<feature type="compositionally biased region" description="Polar residues" evidence="11">
    <location>
        <begin position="302"/>
        <end position="329"/>
    </location>
</feature>
<feature type="region of interest" description="Disordered" evidence="11">
    <location>
        <begin position="183"/>
        <end position="224"/>
    </location>
</feature>
<dbReference type="FunFam" id="1.10.30.10:FF:000004">
    <property type="entry name" value="Transcription factor SOX-10"/>
    <property type="match status" value="1"/>
</dbReference>
<evidence type="ECO:0000256" key="4">
    <source>
        <dbReference type="ARBA" id="ARBA00022843"/>
    </source>
</evidence>
<keyword evidence="8" id="KW-0804">Transcription</keyword>
<dbReference type="GO" id="GO:0007507">
    <property type="term" value="P:heart development"/>
    <property type="evidence" value="ECO:0007669"/>
    <property type="project" value="TreeGrafter"/>
</dbReference>
<dbReference type="SMART" id="SM00398">
    <property type="entry name" value="HMG"/>
    <property type="match status" value="1"/>
</dbReference>
<dbReference type="PANTHER" id="PTHR45803">
    <property type="entry name" value="SOX100B"/>
    <property type="match status" value="1"/>
</dbReference>
<dbReference type="InterPro" id="IPR050917">
    <property type="entry name" value="SOX_TF"/>
</dbReference>
<gene>
    <name evidence="13" type="ORF">CesoFtcFv8_021700</name>
</gene>
<dbReference type="Gene3D" id="1.10.30.10">
    <property type="entry name" value="High mobility group box domain"/>
    <property type="match status" value="1"/>
</dbReference>
<organism evidence="13 14">
    <name type="scientific">Champsocephalus esox</name>
    <name type="common">pike icefish</name>
    <dbReference type="NCBI Taxonomy" id="159716"/>
    <lineage>
        <taxon>Eukaryota</taxon>
        <taxon>Metazoa</taxon>
        <taxon>Chordata</taxon>
        <taxon>Craniata</taxon>
        <taxon>Vertebrata</taxon>
        <taxon>Euteleostomi</taxon>
        <taxon>Actinopterygii</taxon>
        <taxon>Neopterygii</taxon>
        <taxon>Teleostei</taxon>
        <taxon>Neoteleostei</taxon>
        <taxon>Acanthomorphata</taxon>
        <taxon>Eupercaria</taxon>
        <taxon>Perciformes</taxon>
        <taxon>Notothenioidei</taxon>
        <taxon>Channichthyidae</taxon>
        <taxon>Champsocephalus</taxon>
    </lineage>
</organism>
<keyword evidence="2" id="KW-1017">Isopeptide bond</keyword>
<dbReference type="GO" id="GO:0002009">
    <property type="term" value="P:morphogenesis of an epithelium"/>
    <property type="evidence" value="ECO:0007669"/>
    <property type="project" value="TreeGrafter"/>
</dbReference>
<dbReference type="GO" id="GO:0000122">
    <property type="term" value="P:negative regulation of transcription by RNA polymerase II"/>
    <property type="evidence" value="ECO:0007669"/>
    <property type="project" value="TreeGrafter"/>
</dbReference>
<feature type="compositionally biased region" description="Basic and acidic residues" evidence="11">
    <location>
        <begin position="131"/>
        <end position="148"/>
    </location>
</feature>
<evidence type="ECO:0000313" key="14">
    <source>
        <dbReference type="Proteomes" id="UP001335648"/>
    </source>
</evidence>
<dbReference type="GO" id="GO:0005634">
    <property type="term" value="C:nucleus"/>
    <property type="evidence" value="ECO:0007669"/>
    <property type="project" value="UniProtKB-SubCell"/>
</dbReference>
<evidence type="ECO:0000256" key="2">
    <source>
        <dbReference type="ARBA" id="ARBA00022499"/>
    </source>
</evidence>
<dbReference type="EMBL" id="JAULUE010002063">
    <property type="protein sequence ID" value="KAK5880832.1"/>
    <property type="molecule type" value="Genomic_DNA"/>
</dbReference>
<accession>A0AAN8BA04</accession>
<dbReference type="CDD" id="cd22031">
    <property type="entry name" value="HMG-box_SoxE"/>
    <property type="match status" value="1"/>
</dbReference>
<feature type="region of interest" description="Disordered" evidence="11">
    <location>
        <begin position="302"/>
        <end position="355"/>
    </location>
</feature>
<evidence type="ECO:0000259" key="12">
    <source>
        <dbReference type="PROSITE" id="PS50118"/>
    </source>
</evidence>
<evidence type="ECO:0000256" key="5">
    <source>
        <dbReference type="ARBA" id="ARBA00023015"/>
    </source>
</evidence>
<comment type="subcellular location">
    <subcellularLocation>
        <location evidence="1">Nucleus</location>
    </subcellularLocation>
</comment>
<evidence type="ECO:0000256" key="11">
    <source>
        <dbReference type="SAM" id="MobiDB-lite"/>
    </source>
</evidence>
<dbReference type="InterPro" id="IPR022151">
    <property type="entry name" value="Sox_N"/>
</dbReference>
<name>A0AAN8BA04_9TELE</name>
<keyword evidence="9 10" id="KW-0539">Nucleus</keyword>
<evidence type="ECO:0000256" key="8">
    <source>
        <dbReference type="ARBA" id="ARBA00023163"/>
    </source>
</evidence>
<keyword evidence="5" id="KW-0805">Transcription regulation</keyword>
<feature type="region of interest" description="Disordered" evidence="11">
    <location>
        <begin position="131"/>
        <end position="171"/>
    </location>
</feature>
<reference evidence="13 14" key="1">
    <citation type="journal article" date="2023" name="Mol. Biol. Evol.">
        <title>Genomics of Secondarily Temperate Adaptation in the Only Non-Antarctic Icefish.</title>
        <authorList>
            <person name="Rivera-Colon A.G."/>
            <person name="Rayamajhi N."/>
            <person name="Minhas B.F."/>
            <person name="Madrigal G."/>
            <person name="Bilyk K.T."/>
            <person name="Yoon V."/>
            <person name="Hune M."/>
            <person name="Gregory S."/>
            <person name="Cheng C.H.C."/>
            <person name="Catchen J.M."/>
        </authorList>
    </citation>
    <scope>NUCLEOTIDE SEQUENCE [LARGE SCALE GENOMIC DNA]</scope>
    <source>
        <strain evidence="13">JC2023a</strain>
    </source>
</reference>
<keyword evidence="6 10" id="KW-0238">DNA-binding</keyword>
<keyword evidence="7" id="KW-0010">Activator</keyword>
<dbReference type="Proteomes" id="UP001335648">
    <property type="component" value="Unassembled WGS sequence"/>
</dbReference>
<dbReference type="SUPFAM" id="SSF47095">
    <property type="entry name" value="HMG-box"/>
    <property type="match status" value="1"/>
</dbReference>